<evidence type="ECO:0000256" key="1">
    <source>
        <dbReference type="SAM" id="MobiDB-lite"/>
    </source>
</evidence>
<dbReference type="InterPro" id="IPR037151">
    <property type="entry name" value="AlkB-like_sf"/>
</dbReference>
<dbReference type="OrthoDB" id="545910at2759"/>
<dbReference type="PROSITE" id="PS51471">
    <property type="entry name" value="FE2OG_OXY"/>
    <property type="match status" value="1"/>
</dbReference>
<evidence type="ECO:0000313" key="3">
    <source>
        <dbReference type="EMBL" id="KLT43465.1"/>
    </source>
</evidence>
<dbReference type="PANTHER" id="PTHR31212:SF4">
    <property type="entry name" value="ALPHA-KETOGLUTARATE-DEPENDENT DIOXYGENASE ALKB HOMOLOG 3"/>
    <property type="match status" value="1"/>
</dbReference>
<dbReference type="STRING" id="879819.A0A0J0XQW4"/>
<proteinExistence type="predicted"/>
<protein>
    <recommendedName>
        <fullName evidence="2">Fe2OG dioxygenase domain-containing protein</fullName>
    </recommendedName>
</protein>
<keyword evidence="4" id="KW-1185">Reference proteome</keyword>
<accession>A0A0J0XQW4</accession>
<evidence type="ECO:0000313" key="4">
    <source>
        <dbReference type="Proteomes" id="UP000053611"/>
    </source>
</evidence>
<dbReference type="GO" id="GO:0051213">
    <property type="term" value="F:dioxygenase activity"/>
    <property type="evidence" value="ECO:0007669"/>
    <property type="project" value="InterPro"/>
</dbReference>
<dbReference type="PANTHER" id="PTHR31212">
    <property type="entry name" value="ALPHA-KETOGLUTARATE-DEPENDENT DIOXYGENASE ALKB HOMOLOG 3"/>
    <property type="match status" value="1"/>
</dbReference>
<dbReference type="AlphaFoldDB" id="A0A0J0XQW4"/>
<gene>
    <name evidence="3" type="ORF">CC85DRAFT_244040</name>
</gene>
<dbReference type="InterPro" id="IPR032854">
    <property type="entry name" value="ALKBH3"/>
</dbReference>
<dbReference type="SMR" id="A0A0J0XQW4"/>
<dbReference type="GeneID" id="28980908"/>
<dbReference type="RefSeq" id="XP_018279956.1">
    <property type="nucleotide sequence ID" value="XM_018420305.1"/>
</dbReference>
<evidence type="ECO:0000259" key="2">
    <source>
        <dbReference type="PROSITE" id="PS51471"/>
    </source>
</evidence>
<dbReference type="EMBL" id="KQ087194">
    <property type="protein sequence ID" value="KLT43465.1"/>
    <property type="molecule type" value="Genomic_DNA"/>
</dbReference>
<dbReference type="GO" id="GO:0006307">
    <property type="term" value="P:DNA alkylation repair"/>
    <property type="evidence" value="ECO:0007669"/>
    <property type="project" value="InterPro"/>
</dbReference>
<dbReference type="InterPro" id="IPR005123">
    <property type="entry name" value="Oxoglu/Fe-dep_dioxygenase_dom"/>
</dbReference>
<feature type="region of interest" description="Disordered" evidence="1">
    <location>
        <begin position="1"/>
        <end position="41"/>
    </location>
</feature>
<name>A0A0J0XQW4_9TREE</name>
<feature type="compositionally biased region" description="Basic residues" evidence="1">
    <location>
        <begin position="1"/>
        <end position="18"/>
    </location>
</feature>
<feature type="domain" description="Fe2OG dioxygenase" evidence="2">
    <location>
        <begin position="138"/>
        <end position="247"/>
    </location>
</feature>
<reference evidence="3 4" key="1">
    <citation type="submission" date="2015-03" db="EMBL/GenBank/DDBJ databases">
        <title>Genomics and transcriptomics of the oil-accumulating basidiomycete yeast T. oleaginosus allow insights into substrate utilization and the diverse evolutionary trajectories of mating systems in fungi.</title>
        <authorList>
            <consortium name="DOE Joint Genome Institute"/>
            <person name="Kourist R."/>
            <person name="Kracht O."/>
            <person name="Bracharz F."/>
            <person name="Lipzen A."/>
            <person name="Nolan M."/>
            <person name="Ohm R."/>
            <person name="Grigoriev I."/>
            <person name="Sun S."/>
            <person name="Heitman J."/>
            <person name="Bruck T."/>
            <person name="Nowrousian M."/>
        </authorList>
    </citation>
    <scope>NUCLEOTIDE SEQUENCE [LARGE SCALE GENOMIC DNA]</scope>
    <source>
        <strain evidence="3 4">IBC0246</strain>
    </source>
</reference>
<dbReference type="Gene3D" id="2.60.120.590">
    <property type="entry name" value="Alpha-ketoglutarate-dependent dioxygenase AlkB-like"/>
    <property type="match status" value="1"/>
</dbReference>
<dbReference type="Pfam" id="PF13532">
    <property type="entry name" value="2OG-FeII_Oxy_2"/>
    <property type="match status" value="1"/>
</dbReference>
<dbReference type="SUPFAM" id="SSF51197">
    <property type="entry name" value="Clavaminate synthase-like"/>
    <property type="match status" value="1"/>
</dbReference>
<dbReference type="Proteomes" id="UP000053611">
    <property type="component" value="Unassembled WGS sequence"/>
</dbReference>
<dbReference type="InterPro" id="IPR027450">
    <property type="entry name" value="AlkB-like"/>
</dbReference>
<organism evidence="3 4">
    <name type="scientific">Cutaneotrichosporon oleaginosum</name>
    <dbReference type="NCBI Taxonomy" id="879819"/>
    <lineage>
        <taxon>Eukaryota</taxon>
        <taxon>Fungi</taxon>
        <taxon>Dikarya</taxon>
        <taxon>Basidiomycota</taxon>
        <taxon>Agaricomycotina</taxon>
        <taxon>Tremellomycetes</taxon>
        <taxon>Trichosporonales</taxon>
        <taxon>Trichosporonaceae</taxon>
        <taxon>Cutaneotrichosporon</taxon>
    </lineage>
</organism>
<sequence length="247" mass="27850">MPPKRKAPPVTASRKRARASSSLSPPPSEPAEQPSPEGRVTGFDQFRVPLLEGDVLYIPDFLPPADAEGLYAALAALPDWHHPTLRIYNRAVQQSRAVAVYASSPRTIKYSGTEIRAHAFPPVLERVRRTVEARLAQRFDVCMLNRYDDGGVYIGRHSDTCENLIIASLSLGAARSFVMTPRMPPRAAGGEGEERRRELEARETVRFTMQDRSLVVMQGKTQDYWKHEIPKERRVKEGRISLTFRQT</sequence>